<proteinExistence type="predicted"/>
<comment type="caution">
    <text evidence="2">The sequence shown here is derived from an EMBL/GenBank/DDBJ whole genome shotgun (WGS) entry which is preliminary data.</text>
</comment>
<dbReference type="Proteomes" id="UP001261125">
    <property type="component" value="Unassembled WGS sequence"/>
</dbReference>
<organism evidence="2 3">
    <name type="scientific">Microbacterium phycohabitans</name>
    <dbReference type="NCBI Taxonomy" id="3075993"/>
    <lineage>
        <taxon>Bacteria</taxon>
        <taxon>Bacillati</taxon>
        <taxon>Actinomycetota</taxon>
        <taxon>Actinomycetes</taxon>
        <taxon>Micrococcales</taxon>
        <taxon>Microbacteriaceae</taxon>
        <taxon>Microbacterium</taxon>
    </lineage>
</organism>
<accession>A0ABU3SNT6</accession>
<dbReference type="RefSeq" id="WP_316004789.1">
    <property type="nucleotide sequence ID" value="NZ_JAWDIT010000004.1"/>
</dbReference>
<gene>
    <name evidence="2" type="ORF">RWH44_12275</name>
</gene>
<sequence length="115" mass="12411">MSESNTTTPPASAVSANGLGYGPIRPLAVRLNEATRTQLDIIAQLNDRTVTDEVRLAIEAWIDKTKADPAIQRRAKDVRDDIEREAAGKRDAIAAIFDATPAPKPPRTPPKPQGT</sequence>
<dbReference type="SUPFAM" id="SSF47598">
    <property type="entry name" value="Ribbon-helix-helix"/>
    <property type="match status" value="1"/>
</dbReference>
<evidence type="ECO:0008006" key="4">
    <source>
        <dbReference type="Google" id="ProtNLM"/>
    </source>
</evidence>
<dbReference type="InterPro" id="IPR010985">
    <property type="entry name" value="Ribbon_hlx_hlx"/>
</dbReference>
<feature type="compositionally biased region" description="Polar residues" evidence="1">
    <location>
        <begin position="1"/>
        <end position="10"/>
    </location>
</feature>
<feature type="region of interest" description="Disordered" evidence="1">
    <location>
        <begin position="1"/>
        <end position="20"/>
    </location>
</feature>
<name>A0ABU3SNT6_9MICO</name>
<reference evidence="2 3" key="1">
    <citation type="submission" date="2023-09" db="EMBL/GenBank/DDBJ databases">
        <title>Microbacterium fusihabitans sp. nov., Microbacterium phycihabitans sp. nov., and Microbacterium cervinum sp. nov., isolated from dried seaweeds of beach.</title>
        <authorList>
            <person name="Lee S.D."/>
        </authorList>
    </citation>
    <scope>NUCLEOTIDE SEQUENCE [LARGE SCALE GENOMIC DNA]</scope>
    <source>
        <strain evidence="2 3">KSW2-29</strain>
    </source>
</reference>
<keyword evidence="3" id="KW-1185">Reference proteome</keyword>
<evidence type="ECO:0000313" key="3">
    <source>
        <dbReference type="Proteomes" id="UP001261125"/>
    </source>
</evidence>
<protein>
    <recommendedName>
        <fullName evidence="4">DNA-binding protein</fullName>
    </recommendedName>
</protein>
<evidence type="ECO:0000313" key="2">
    <source>
        <dbReference type="EMBL" id="MDU0346473.1"/>
    </source>
</evidence>
<dbReference type="EMBL" id="JAWDIT010000004">
    <property type="protein sequence ID" value="MDU0346473.1"/>
    <property type="molecule type" value="Genomic_DNA"/>
</dbReference>
<feature type="region of interest" description="Disordered" evidence="1">
    <location>
        <begin position="87"/>
        <end position="115"/>
    </location>
</feature>
<evidence type="ECO:0000256" key="1">
    <source>
        <dbReference type="SAM" id="MobiDB-lite"/>
    </source>
</evidence>
<feature type="compositionally biased region" description="Pro residues" evidence="1">
    <location>
        <begin position="102"/>
        <end position="115"/>
    </location>
</feature>